<evidence type="ECO:0000256" key="7">
    <source>
        <dbReference type="SAM" id="Phobius"/>
    </source>
</evidence>
<feature type="transmembrane region" description="Helical" evidence="7">
    <location>
        <begin position="486"/>
        <end position="508"/>
    </location>
</feature>
<dbReference type="GO" id="GO:0005886">
    <property type="term" value="C:plasma membrane"/>
    <property type="evidence" value="ECO:0007669"/>
    <property type="project" value="UniProtKB-SubCell"/>
</dbReference>
<reference evidence="10 11" key="1">
    <citation type="journal article" date="2016" name="PLoS ONE">
        <title>The Identification of Novel Diagnostic Marker Genes for the Detection of Beer Spoiling Pediococcus damnosus Strains Using the BlAst Diagnostic Gene findEr.</title>
        <authorList>
            <person name="Behr J."/>
            <person name="Geissler A.J."/>
            <person name="Schmid J."/>
            <person name="Zehe A."/>
            <person name="Vogel R.F."/>
        </authorList>
    </citation>
    <scope>NUCLEOTIDE SEQUENCE [LARGE SCALE GENOMIC DNA]</scope>
    <source>
        <strain evidence="8 11">TMW 2.1533</strain>
        <strain evidence="9 10">TMW 2.1535</strain>
    </source>
</reference>
<feature type="region of interest" description="Disordered" evidence="6">
    <location>
        <begin position="1"/>
        <end position="28"/>
    </location>
</feature>
<accession>A0A0R2HW16</accession>
<dbReference type="PANTHER" id="PTHR30250">
    <property type="entry name" value="PST FAMILY PREDICTED COLANIC ACID TRANSPORTER"/>
    <property type="match status" value="1"/>
</dbReference>
<evidence type="ECO:0000313" key="11">
    <source>
        <dbReference type="Proteomes" id="UP000076405"/>
    </source>
</evidence>
<keyword evidence="3 7" id="KW-0812">Transmembrane</keyword>
<evidence type="ECO:0000256" key="2">
    <source>
        <dbReference type="ARBA" id="ARBA00022475"/>
    </source>
</evidence>
<evidence type="ECO:0000313" key="8">
    <source>
        <dbReference type="EMBL" id="AMV62339.1"/>
    </source>
</evidence>
<keyword evidence="4 7" id="KW-1133">Transmembrane helix</keyword>
<dbReference type="CDD" id="cd13124">
    <property type="entry name" value="MATE_SpoVB_like"/>
    <property type="match status" value="1"/>
</dbReference>
<dbReference type="InterPro" id="IPR050833">
    <property type="entry name" value="Poly_Biosynth_Transport"/>
</dbReference>
<comment type="subcellular location">
    <subcellularLocation>
        <location evidence="1">Cell membrane</location>
        <topology evidence="1">Multi-pass membrane protein</topology>
    </subcellularLocation>
</comment>
<dbReference type="InterPro" id="IPR024923">
    <property type="entry name" value="PG_synth_SpoVB"/>
</dbReference>
<keyword evidence="10" id="KW-1185">Reference proteome</keyword>
<evidence type="ECO:0000313" key="9">
    <source>
        <dbReference type="EMBL" id="AMV67800.1"/>
    </source>
</evidence>
<evidence type="ECO:0000256" key="4">
    <source>
        <dbReference type="ARBA" id="ARBA00022989"/>
    </source>
</evidence>
<dbReference type="KEGG" id="pdm:ADU72_1879"/>
<feature type="transmembrane region" description="Helical" evidence="7">
    <location>
        <begin position="422"/>
        <end position="440"/>
    </location>
</feature>
<keyword evidence="2" id="KW-1003">Cell membrane</keyword>
<dbReference type="RefSeq" id="WP_046871705.1">
    <property type="nucleotide sequence ID" value="NZ_BAAAXI010000019.1"/>
</dbReference>
<dbReference type="Proteomes" id="UP000076405">
    <property type="component" value="Chromosome"/>
</dbReference>
<feature type="transmembrane region" description="Helical" evidence="7">
    <location>
        <begin position="387"/>
        <end position="410"/>
    </location>
</feature>
<keyword evidence="5 7" id="KW-0472">Membrane</keyword>
<feature type="transmembrane region" description="Helical" evidence="7">
    <location>
        <begin position="218"/>
        <end position="236"/>
    </location>
</feature>
<name>A0A0R2HW16_9LACO</name>
<evidence type="ECO:0000256" key="5">
    <source>
        <dbReference type="ARBA" id="ARBA00023136"/>
    </source>
</evidence>
<feature type="compositionally biased region" description="Basic and acidic residues" evidence="6">
    <location>
        <begin position="1"/>
        <end position="10"/>
    </location>
</feature>
<evidence type="ECO:0000256" key="1">
    <source>
        <dbReference type="ARBA" id="ARBA00004651"/>
    </source>
</evidence>
<feature type="transmembrane region" description="Helical" evidence="7">
    <location>
        <begin position="446"/>
        <end position="465"/>
    </location>
</feature>
<feature type="transmembrane region" description="Helical" evidence="7">
    <location>
        <begin position="357"/>
        <end position="375"/>
    </location>
</feature>
<sequence length="559" mass="61391">MAETSQDKKQTNNAGFQPLRKTNKESSSKDKMIEGSAWMTAGSIFSRLLGAIYIIPWVIWFGSMSDEANALFAKGYNIYSFFLIAAIAGIPSAIAKQVAHYNTINEFAVGQRLYKRGLLLSGATGIICALILYFGAPFLSNGDPNVVPILHSLAWAVLIIPTMSLTRGFFQGYQEMAPSAISQFVEQLVRVAYMLVTAFLIMRVHHGNWVTAVSQSTFAAFIGAIGGMLVLVFYYLRHRSRLQELARNSKQELAIPTKQLYKEIISQATPFIIIGSAITIFQLIDQYTFFNIMNHVYNFSATIVNTLYADFAFNSNKLVMIVVSLGSAMAITAVPMLSEAKTRGDKHEINSQITDALMLFAFFMIPAALGLAAVAQPLNTLFYHYDVIGTAVLEVSAFIAVILGLFTVISAVMQGVSENVRAVAYFLVGVVVKIALQYPLVAYLGAVGPLISTGIGFTVVSGLILRHLNQEFGIGFKRMSKPLSGIMVFSLLTFIVAFAVVRVAYLVLDPYSKTVALIVCVLAAFLGGMVYLYATLKTRLADMMLGPRVERIRRILRIH</sequence>
<evidence type="ECO:0000256" key="3">
    <source>
        <dbReference type="ARBA" id="ARBA00022692"/>
    </source>
</evidence>
<feature type="transmembrane region" description="Helical" evidence="7">
    <location>
        <begin position="78"/>
        <end position="96"/>
    </location>
</feature>
<feature type="transmembrane region" description="Helical" evidence="7">
    <location>
        <begin position="514"/>
        <end position="534"/>
    </location>
</feature>
<feature type="transmembrane region" description="Helical" evidence="7">
    <location>
        <begin position="264"/>
        <end position="284"/>
    </location>
</feature>
<dbReference type="EMBL" id="CP012275">
    <property type="protein sequence ID" value="AMV62339.1"/>
    <property type="molecule type" value="Genomic_DNA"/>
</dbReference>
<proteinExistence type="predicted"/>
<evidence type="ECO:0000256" key="6">
    <source>
        <dbReference type="SAM" id="MobiDB-lite"/>
    </source>
</evidence>
<dbReference type="Pfam" id="PF01943">
    <property type="entry name" value="Polysacc_synt"/>
    <property type="match status" value="1"/>
</dbReference>
<dbReference type="OrthoDB" id="9775950at2"/>
<feature type="transmembrane region" description="Helical" evidence="7">
    <location>
        <begin position="117"/>
        <end position="136"/>
    </location>
</feature>
<dbReference type="InterPro" id="IPR002797">
    <property type="entry name" value="Polysacc_synth"/>
</dbReference>
<organism evidence="8 11">
    <name type="scientific">Pediococcus damnosus</name>
    <dbReference type="NCBI Taxonomy" id="51663"/>
    <lineage>
        <taxon>Bacteria</taxon>
        <taxon>Bacillati</taxon>
        <taxon>Bacillota</taxon>
        <taxon>Bacilli</taxon>
        <taxon>Lactobacillales</taxon>
        <taxon>Lactobacillaceae</taxon>
        <taxon>Pediococcus</taxon>
    </lineage>
</organism>
<evidence type="ECO:0000313" key="10">
    <source>
        <dbReference type="Proteomes" id="UP000076244"/>
    </source>
</evidence>
<dbReference type="PANTHER" id="PTHR30250:SF21">
    <property type="entry name" value="LIPID II FLIPPASE MURJ"/>
    <property type="match status" value="1"/>
</dbReference>
<feature type="transmembrane region" description="Helical" evidence="7">
    <location>
        <begin position="148"/>
        <end position="166"/>
    </location>
</feature>
<dbReference type="Proteomes" id="UP000076244">
    <property type="component" value="Chromosome"/>
</dbReference>
<dbReference type="PIRSF" id="PIRSF038958">
    <property type="entry name" value="PG_synth_SpoVB"/>
    <property type="match status" value="1"/>
</dbReference>
<dbReference type="EMBL" id="CP012288">
    <property type="protein sequence ID" value="AMV67800.1"/>
    <property type="molecule type" value="Genomic_DNA"/>
</dbReference>
<gene>
    <name evidence="8" type="ORF">ADU70_0843</name>
    <name evidence="9" type="ORF">ADU72_1879</name>
</gene>
<dbReference type="AlphaFoldDB" id="A0A0R2HW16"/>
<feature type="transmembrane region" description="Helical" evidence="7">
    <location>
        <begin position="318"/>
        <end position="337"/>
    </location>
</feature>
<protein>
    <submittedName>
        <fullName evidence="8">Membrane protein involved in the export of O-antigen, teichoic acid lipoteichoic acid</fullName>
    </submittedName>
</protein>
<feature type="transmembrane region" description="Helical" evidence="7">
    <location>
        <begin position="37"/>
        <end position="58"/>
    </location>
</feature>
<feature type="transmembrane region" description="Helical" evidence="7">
    <location>
        <begin position="187"/>
        <end position="206"/>
    </location>
</feature>